<dbReference type="SUPFAM" id="SSF103473">
    <property type="entry name" value="MFS general substrate transporter"/>
    <property type="match status" value="1"/>
</dbReference>
<dbReference type="Proteomes" id="UP000256645">
    <property type="component" value="Unassembled WGS sequence"/>
</dbReference>
<dbReference type="OrthoDB" id="194139at2759"/>
<evidence type="ECO:0000313" key="7">
    <source>
        <dbReference type="Proteomes" id="UP000256645"/>
    </source>
</evidence>
<evidence type="ECO:0000313" key="6">
    <source>
        <dbReference type="EMBL" id="RDW62067.1"/>
    </source>
</evidence>
<evidence type="ECO:0000256" key="2">
    <source>
        <dbReference type="ARBA" id="ARBA00022692"/>
    </source>
</evidence>
<keyword evidence="7" id="KW-1185">Reference proteome</keyword>
<evidence type="ECO:0000256" key="3">
    <source>
        <dbReference type="ARBA" id="ARBA00022989"/>
    </source>
</evidence>
<dbReference type="PANTHER" id="PTHR23507">
    <property type="entry name" value="ZGC:174356"/>
    <property type="match status" value="1"/>
</dbReference>
<keyword evidence="3 5" id="KW-1133">Transmembrane helix</keyword>
<name>A0A3D8QJY9_9HELO</name>
<dbReference type="GO" id="GO:0022857">
    <property type="term" value="F:transmembrane transporter activity"/>
    <property type="evidence" value="ECO:0007669"/>
    <property type="project" value="InterPro"/>
</dbReference>
<dbReference type="EMBL" id="PDLM01000014">
    <property type="protein sequence ID" value="RDW62067.1"/>
    <property type="molecule type" value="Genomic_DNA"/>
</dbReference>
<dbReference type="InterPro" id="IPR011701">
    <property type="entry name" value="MFS"/>
</dbReference>
<reference evidence="6 7" key="1">
    <citation type="journal article" date="2018" name="IMA Fungus">
        <title>IMA Genome-F 9: Draft genome sequence of Annulohypoxylon stygium, Aspergillus mulundensis, Berkeleyomyces basicola (syn. Thielaviopsis basicola), Ceratocystis smalleyi, two Cercospora beticola strains, Coleophoma cylindrospora, Fusarium fracticaudum, Phialophora cf. hyalina, and Morchella septimelata.</title>
        <authorList>
            <person name="Wingfield B.D."/>
            <person name="Bills G.F."/>
            <person name="Dong Y."/>
            <person name="Huang W."/>
            <person name="Nel W.J."/>
            <person name="Swalarsk-Parry B.S."/>
            <person name="Vaghefi N."/>
            <person name="Wilken P.M."/>
            <person name="An Z."/>
            <person name="de Beer Z.W."/>
            <person name="De Vos L."/>
            <person name="Chen L."/>
            <person name="Duong T.A."/>
            <person name="Gao Y."/>
            <person name="Hammerbacher A."/>
            <person name="Kikkert J.R."/>
            <person name="Li Y."/>
            <person name="Li H."/>
            <person name="Li K."/>
            <person name="Li Q."/>
            <person name="Liu X."/>
            <person name="Ma X."/>
            <person name="Naidoo K."/>
            <person name="Pethybridge S.J."/>
            <person name="Sun J."/>
            <person name="Steenkamp E.T."/>
            <person name="van der Nest M.A."/>
            <person name="van Wyk S."/>
            <person name="Wingfield M.J."/>
            <person name="Xiong C."/>
            <person name="Yue Q."/>
            <person name="Zhang X."/>
        </authorList>
    </citation>
    <scope>NUCLEOTIDE SEQUENCE [LARGE SCALE GENOMIC DNA]</scope>
    <source>
        <strain evidence="6 7">BP6252</strain>
    </source>
</reference>
<dbReference type="Pfam" id="PF07690">
    <property type="entry name" value="MFS_1"/>
    <property type="match status" value="1"/>
</dbReference>
<keyword evidence="4 5" id="KW-0472">Membrane</keyword>
<dbReference type="GO" id="GO:0016020">
    <property type="term" value="C:membrane"/>
    <property type="evidence" value="ECO:0007669"/>
    <property type="project" value="UniProtKB-SubCell"/>
</dbReference>
<evidence type="ECO:0008006" key="8">
    <source>
        <dbReference type="Google" id="ProtNLM"/>
    </source>
</evidence>
<organism evidence="6 7">
    <name type="scientific">Coleophoma cylindrospora</name>
    <dbReference type="NCBI Taxonomy" id="1849047"/>
    <lineage>
        <taxon>Eukaryota</taxon>
        <taxon>Fungi</taxon>
        <taxon>Dikarya</taxon>
        <taxon>Ascomycota</taxon>
        <taxon>Pezizomycotina</taxon>
        <taxon>Leotiomycetes</taxon>
        <taxon>Helotiales</taxon>
        <taxon>Dermateaceae</taxon>
        <taxon>Coleophoma</taxon>
    </lineage>
</organism>
<dbReference type="Gene3D" id="1.20.1250.20">
    <property type="entry name" value="MFS general substrate transporter like domains"/>
    <property type="match status" value="1"/>
</dbReference>
<feature type="transmembrane region" description="Helical" evidence="5">
    <location>
        <begin position="105"/>
        <end position="123"/>
    </location>
</feature>
<evidence type="ECO:0000256" key="4">
    <source>
        <dbReference type="ARBA" id="ARBA00023136"/>
    </source>
</evidence>
<comment type="caution">
    <text evidence="6">The sequence shown here is derived from an EMBL/GenBank/DDBJ whole genome shotgun (WGS) entry which is preliminary data.</text>
</comment>
<feature type="transmembrane region" description="Helical" evidence="5">
    <location>
        <begin position="143"/>
        <end position="165"/>
    </location>
</feature>
<sequence>MVYTIVIDFFPLHKRASVFFLLSGAVLLGEVLATPLSAFLMSWTPWCPALLGLFMEVLGFMAALALPETRPEPSENDSHEDRATDNKKPWNDVWSGGWSKFRVQAALSANMLCIMGAFLMAGIGRQALQFMLQYASKRFGWSIARASFLITLKGIIDLVLLLVLLPRLSQVLAKHMSAVFKDLHITQGSALDPCLWHLLLVRPSL</sequence>
<proteinExistence type="predicted"/>
<accession>A0A3D8QJY9</accession>
<keyword evidence="2 5" id="KW-0812">Transmembrane</keyword>
<feature type="transmembrane region" description="Helical" evidence="5">
    <location>
        <begin position="43"/>
        <end position="66"/>
    </location>
</feature>
<dbReference type="PANTHER" id="PTHR23507:SF1">
    <property type="entry name" value="FI18259P1-RELATED"/>
    <property type="match status" value="1"/>
</dbReference>
<dbReference type="AlphaFoldDB" id="A0A3D8QJY9"/>
<gene>
    <name evidence="6" type="ORF">BP6252_11500</name>
</gene>
<evidence type="ECO:0000256" key="1">
    <source>
        <dbReference type="ARBA" id="ARBA00004141"/>
    </source>
</evidence>
<dbReference type="InterPro" id="IPR036259">
    <property type="entry name" value="MFS_trans_sf"/>
</dbReference>
<comment type="subcellular location">
    <subcellularLocation>
        <location evidence="1">Membrane</location>
        <topology evidence="1">Multi-pass membrane protein</topology>
    </subcellularLocation>
</comment>
<evidence type="ECO:0000256" key="5">
    <source>
        <dbReference type="SAM" id="Phobius"/>
    </source>
</evidence>
<protein>
    <recommendedName>
        <fullName evidence="8">Major facilitator superfamily (MFS) profile domain-containing protein</fullName>
    </recommendedName>
</protein>